<keyword evidence="1" id="KW-0732">Signal</keyword>
<feature type="chain" id="PRO_5025401725" description="Secreted protein" evidence="1">
    <location>
        <begin position="21"/>
        <end position="107"/>
    </location>
</feature>
<proteinExistence type="predicted"/>
<feature type="signal peptide" evidence="1">
    <location>
        <begin position="1"/>
        <end position="20"/>
    </location>
</feature>
<reference evidence="2" key="1">
    <citation type="submission" date="2019-12" db="EMBL/GenBank/DDBJ databases">
        <title>An insight into the sialome of adult female Ixodes ricinus ticks feeding for 6 days.</title>
        <authorList>
            <person name="Perner J."/>
            <person name="Ribeiro J.M.C."/>
        </authorList>
    </citation>
    <scope>NUCLEOTIDE SEQUENCE</scope>
    <source>
        <strain evidence="2">Semi-engorged</strain>
        <tissue evidence="2">Salivary glands</tissue>
    </source>
</reference>
<accession>A0A6B0U9Z7</accession>
<evidence type="ECO:0008006" key="3">
    <source>
        <dbReference type="Google" id="ProtNLM"/>
    </source>
</evidence>
<dbReference type="EMBL" id="GIFC01007306">
    <property type="protein sequence ID" value="MXU89389.1"/>
    <property type="molecule type" value="Transcribed_RNA"/>
</dbReference>
<protein>
    <recommendedName>
        <fullName evidence="3">Secreted protein</fullName>
    </recommendedName>
</protein>
<name>A0A6B0U9Z7_IXORI</name>
<dbReference type="AlphaFoldDB" id="A0A6B0U9Z7"/>
<organism evidence="2">
    <name type="scientific">Ixodes ricinus</name>
    <name type="common">Common tick</name>
    <name type="synonym">Acarus ricinus</name>
    <dbReference type="NCBI Taxonomy" id="34613"/>
    <lineage>
        <taxon>Eukaryota</taxon>
        <taxon>Metazoa</taxon>
        <taxon>Ecdysozoa</taxon>
        <taxon>Arthropoda</taxon>
        <taxon>Chelicerata</taxon>
        <taxon>Arachnida</taxon>
        <taxon>Acari</taxon>
        <taxon>Parasitiformes</taxon>
        <taxon>Ixodida</taxon>
        <taxon>Ixodoidea</taxon>
        <taxon>Ixodidae</taxon>
        <taxon>Ixodinae</taxon>
        <taxon>Ixodes</taxon>
    </lineage>
</organism>
<evidence type="ECO:0000256" key="1">
    <source>
        <dbReference type="SAM" id="SignalP"/>
    </source>
</evidence>
<sequence>MGLALPFQLVLPSLLFVPQATFKCRFSANVLRFNNFSLLSSSFVVHNGAACEKGERAALRRHKPYSISTLREVSLRWVPQSVGFPKALGPPILKLSNVLRLFRGNMG</sequence>
<evidence type="ECO:0000313" key="2">
    <source>
        <dbReference type="EMBL" id="MXU89389.1"/>
    </source>
</evidence>